<dbReference type="RefSeq" id="WP_145446608.1">
    <property type="nucleotide sequence ID" value="NZ_CP036280.1"/>
</dbReference>
<keyword evidence="1" id="KW-0812">Transmembrane</keyword>
<gene>
    <name evidence="2" type="ORF">Pan265_23080</name>
</gene>
<keyword evidence="3" id="KW-1185">Reference proteome</keyword>
<dbReference type="AlphaFoldDB" id="A0A518BZP3"/>
<keyword evidence="1" id="KW-1133">Transmembrane helix</keyword>
<evidence type="ECO:0000256" key="1">
    <source>
        <dbReference type="SAM" id="Phobius"/>
    </source>
</evidence>
<feature type="transmembrane region" description="Helical" evidence="1">
    <location>
        <begin position="55"/>
        <end position="77"/>
    </location>
</feature>
<accession>A0A518BZP3</accession>
<reference evidence="2 3" key="1">
    <citation type="submission" date="2019-02" db="EMBL/GenBank/DDBJ databases">
        <title>Deep-cultivation of Planctomycetes and their phenomic and genomic characterization uncovers novel biology.</title>
        <authorList>
            <person name="Wiegand S."/>
            <person name="Jogler M."/>
            <person name="Boedeker C."/>
            <person name="Pinto D."/>
            <person name="Vollmers J."/>
            <person name="Rivas-Marin E."/>
            <person name="Kohn T."/>
            <person name="Peeters S.H."/>
            <person name="Heuer A."/>
            <person name="Rast P."/>
            <person name="Oberbeckmann S."/>
            <person name="Bunk B."/>
            <person name="Jeske O."/>
            <person name="Meyerdierks A."/>
            <person name="Storesund J.E."/>
            <person name="Kallscheuer N."/>
            <person name="Luecker S."/>
            <person name="Lage O.M."/>
            <person name="Pohl T."/>
            <person name="Merkel B.J."/>
            <person name="Hornburger P."/>
            <person name="Mueller R.-W."/>
            <person name="Bruemmer F."/>
            <person name="Labrenz M."/>
            <person name="Spormann A.M."/>
            <person name="Op den Camp H."/>
            <person name="Overmann J."/>
            <person name="Amann R."/>
            <person name="Jetten M.S.M."/>
            <person name="Mascher T."/>
            <person name="Medema M.H."/>
            <person name="Devos D.P."/>
            <person name="Kaster A.-K."/>
            <person name="Ovreas L."/>
            <person name="Rohde M."/>
            <person name="Galperin M.Y."/>
            <person name="Jogler C."/>
        </authorList>
    </citation>
    <scope>NUCLEOTIDE SEQUENCE [LARGE SCALE GENOMIC DNA]</scope>
    <source>
        <strain evidence="2 3">Pan265</strain>
    </source>
</reference>
<sequence>MVIPLTLLVAFTLIFWRLADLEKLDNSWAWALASAGVSVASFYAYFLYLPPGVLVWFGAAIAGQFLLFIAMMIVLALGPAGGPSFMDTFGSLLSAPKECPHCGADLRKRVVNELCPECGERLREKCG</sequence>
<dbReference type="Proteomes" id="UP000320386">
    <property type="component" value="Chromosome"/>
</dbReference>
<dbReference type="KEGG" id="mcad:Pan265_23080"/>
<feature type="transmembrane region" description="Helical" evidence="1">
    <location>
        <begin position="29"/>
        <end position="48"/>
    </location>
</feature>
<keyword evidence="1" id="KW-0472">Membrane</keyword>
<proteinExistence type="predicted"/>
<evidence type="ECO:0000313" key="2">
    <source>
        <dbReference type="EMBL" id="QDU72443.1"/>
    </source>
</evidence>
<name>A0A518BZP3_9BACT</name>
<organism evidence="2 3">
    <name type="scientific">Mucisphaera calidilacus</name>
    <dbReference type="NCBI Taxonomy" id="2527982"/>
    <lineage>
        <taxon>Bacteria</taxon>
        <taxon>Pseudomonadati</taxon>
        <taxon>Planctomycetota</taxon>
        <taxon>Phycisphaerae</taxon>
        <taxon>Phycisphaerales</taxon>
        <taxon>Phycisphaeraceae</taxon>
        <taxon>Mucisphaera</taxon>
    </lineage>
</organism>
<protein>
    <submittedName>
        <fullName evidence="2">Uncharacterized protein</fullName>
    </submittedName>
</protein>
<dbReference type="OrthoDB" id="4741956at2"/>
<evidence type="ECO:0000313" key="3">
    <source>
        <dbReference type="Proteomes" id="UP000320386"/>
    </source>
</evidence>
<dbReference type="EMBL" id="CP036280">
    <property type="protein sequence ID" value="QDU72443.1"/>
    <property type="molecule type" value="Genomic_DNA"/>
</dbReference>